<organism evidence="3 4">
    <name type="scientific">Linum trigynum</name>
    <dbReference type="NCBI Taxonomy" id="586398"/>
    <lineage>
        <taxon>Eukaryota</taxon>
        <taxon>Viridiplantae</taxon>
        <taxon>Streptophyta</taxon>
        <taxon>Embryophyta</taxon>
        <taxon>Tracheophyta</taxon>
        <taxon>Spermatophyta</taxon>
        <taxon>Magnoliopsida</taxon>
        <taxon>eudicotyledons</taxon>
        <taxon>Gunneridae</taxon>
        <taxon>Pentapetalae</taxon>
        <taxon>rosids</taxon>
        <taxon>fabids</taxon>
        <taxon>Malpighiales</taxon>
        <taxon>Linaceae</taxon>
        <taxon>Linum</taxon>
    </lineage>
</organism>
<evidence type="ECO:0000256" key="1">
    <source>
        <dbReference type="SAM" id="MobiDB-lite"/>
    </source>
</evidence>
<keyword evidence="4" id="KW-1185">Reference proteome</keyword>
<evidence type="ECO:0000256" key="2">
    <source>
        <dbReference type="SAM" id="SignalP"/>
    </source>
</evidence>
<feature type="signal peptide" evidence="2">
    <location>
        <begin position="1"/>
        <end position="33"/>
    </location>
</feature>
<dbReference type="AlphaFoldDB" id="A0AAV2FNK9"/>
<proteinExistence type="predicted"/>
<sequence length="82" mass="8686">MEASWKKGSLLLFFTAVLLCIVFLCSPPAPSSVAPTITASLPKGNGRKMLMRGIGREMKMGVGGSSSGHGGHGHHPHNKRNF</sequence>
<feature type="region of interest" description="Disordered" evidence="1">
    <location>
        <begin position="60"/>
        <end position="82"/>
    </location>
</feature>
<feature type="compositionally biased region" description="Gly residues" evidence="1">
    <location>
        <begin position="61"/>
        <end position="70"/>
    </location>
</feature>
<keyword evidence="2" id="KW-0732">Signal</keyword>
<gene>
    <name evidence="3" type="ORF">LTRI10_LOCUS40069</name>
</gene>
<evidence type="ECO:0000313" key="4">
    <source>
        <dbReference type="Proteomes" id="UP001497516"/>
    </source>
</evidence>
<feature type="compositionally biased region" description="Basic residues" evidence="1">
    <location>
        <begin position="71"/>
        <end position="82"/>
    </location>
</feature>
<feature type="chain" id="PRO_5043752057" description="Transmembrane protein" evidence="2">
    <location>
        <begin position="34"/>
        <end position="82"/>
    </location>
</feature>
<name>A0AAV2FNK9_9ROSI</name>
<accession>A0AAV2FNK9</accession>
<protein>
    <recommendedName>
        <fullName evidence="5">Transmembrane protein</fullName>
    </recommendedName>
</protein>
<evidence type="ECO:0000313" key="3">
    <source>
        <dbReference type="EMBL" id="CAL1399904.1"/>
    </source>
</evidence>
<dbReference type="EMBL" id="OZ034820">
    <property type="protein sequence ID" value="CAL1399904.1"/>
    <property type="molecule type" value="Genomic_DNA"/>
</dbReference>
<reference evidence="3 4" key="1">
    <citation type="submission" date="2024-04" db="EMBL/GenBank/DDBJ databases">
        <authorList>
            <person name="Fracassetti M."/>
        </authorList>
    </citation>
    <scope>NUCLEOTIDE SEQUENCE [LARGE SCALE GENOMIC DNA]</scope>
</reference>
<evidence type="ECO:0008006" key="5">
    <source>
        <dbReference type="Google" id="ProtNLM"/>
    </source>
</evidence>
<dbReference type="Proteomes" id="UP001497516">
    <property type="component" value="Chromosome 7"/>
</dbReference>